<dbReference type="AlphaFoldDB" id="A0A1F5GAX6"/>
<gene>
    <name evidence="2" type="ORF">A3D04_01480</name>
</gene>
<feature type="transmembrane region" description="Helical" evidence="1">
    <location>
        <begin position="164"/>
        <end position="184"/>
    </location>
</feature>
<feature type="transmembrane region" description="Helical" evidence="1">
    <location>
        <begin position="12"/>
        <end position="30"/>
    </location>
</feature>
<reference evidence="2 3" key="1">
    <citation type="journal article" date="2016" name="Nat. Commun.">
        <title>Thousands of microbial genomes shed light on interconnected biogeochemical processes in an aquifer system.</title>
        <authorList>
            <person name="Anantharaman K."/>
            <person name="Brown C.T."/>
            <person name="Hug L.A."/>
            <person name="Sharon I."/>
            <person name="Castelle C.J."/>
            <person name="Probst A.J."/>
            <person name="Thomas B.C."/>
            <person name="Singh A."/>
            <person name="Wilkins M.J."/>
            <person name="Karaoz U."/>
            <person name="Brodie E.L."/>
            <person name="Williams K.H."/>
            <person name="Hubbard S.S."/>
            <person name="Banfield J.F."/>
        </authorList>
    </citation>
    <scope>NUCLEOTIDE SEQUENCE [LARGE SCALE GENOMIC DNA]</scope>
</reference>
<keyword evidence="1" id="KW-1133">Transmembrane helix</keyword>
<dbReference type="EMBL" id="MFBD01000015">
    <property type="protein sequence ID" value="OGD89000.1"/>
    <property type="molecule type" value="Genomic_DNA"/>
</dbReference>
<evidence type="ECO:0008006" key="4">
    <source>
        <dbReference type="Google" id="ProtNLM"/>
    </source>
</evidence>
<name>A0A1F5GAX6_9BACT</name>
<accession>A0A1F5GAX6</accession>
<keyword evidence="1" id="KW-0812">Transmembrane</keyword>
<proteinExistence type="predicted"/>
<comment type="caution">
    <text evidence="2">The sequence shown here is derived from an EMBL/GenBank/DDBJ whole genome shotgun (WGS) entry which is preliminary data.</text>
</comment>
<evidence type="ECO:0000313" key="2">
    <source>
        <dbReference type="EMBL" id="OGD89000.1"/>
    </source>
</evidence>
<dbReference type="STRING" id="1797714.A3D04_01480"/>
<keyword evidence="1" id="KW-0472">Membrane</keyword>
<evidence type="ECO:0000313" key="3">
    <source>
        <dbReference type="Proteomes" id="UP000177369"/>
    </source>
</evidence>
<dbReference type="Proteomes" id="UP000177369">
    <property type="component" value="Unassembled WGS sequence"/>
</dbReference>
<evidence type="ECO:0000256" key="1">
    <source>
        <dbReference type="SAM" id="Phobius"/>
    </source>
</evidence>
<sequence length="190" mass="20826">MELKEFIKILKSYLTVIIVLAIVGAASGFYSTRYFSSGYHHTQVYFLTDSSAQPASVENIKSENFFTQEKARNFTDTAVAILESPDFKSENIGTGDELIVRKLAPQVIRLTYVSPNADSNNSQLQKVTENFNTKSQSLTGSTQASQLKAVAGFQPPSYSSLNQFVLAVGGAFIGIVFALFVIGVKNYLKI</sequence>
<protein>
    <recommendedName>
        <fullName evidence="4">Polysaccharide chain length determinant N-terminal domain-containing protein</fullName>
    </recommendedName>
</protein>
<organism evidence="2 3">
    <name type="scientific">Candidatus Curtissbacteria bacterium RIFCSPHIGHO2_02_FULL_40_16b</name>
    <dbReference type="NCBI Taxonomy" id="1797714"/>
    <lineage>
        <taxon>Bacteria</taxon>
        <taxon>Candidatus Curtissiibacteriota</taxon>
    </lineage>
</organism>